<dbReference type="CDD" id="cd12148">
    <property type="entry name" value="fungal_TF_MHR"/>
    <property type="match status" value="1"/>
</dbReference>
<dbReference type="EMBL" id="KQ030537">
    <property type="protein sequence ID" value="KJZ73210.1"/>
    <property type="molecule type" value="Genomic_DNA"/>
</dbReference>
<dbReference type="GO" id="GO:0003677">
    <property type="term" value="F:DNA binding"/>
    <property type="evidence" value="ECO:0007669"/>
    <property type="project" value="InterPro"/>
</dbReference>
<name>A0A0F7ZN65_9HYPO</name>
<comment type="subcellular location">
    <subcellularLocation>
        <location evidence="1">Nucleus</location>
    </subcellularLocation>
</comment>
<gene>
    <name evidence="8" type="ORF">HIM_07407</name>
</gene>
<keyword evidence="4" id="KW-0804">Transcription</keyword>
<dbReference type="PROSITE" id="PS50048">
    <property type="entry name" value="ZN2_CY6_FUNGAL_2"/>
    <property type="match status" value="1"/>
</dbReference>
<dbReference type="PANTHER" id="PTHR47338:SF19">
    <property type="entry name" value="ZN(II)2CYS6 TRANSCRIPTION FACTOR (EUROFUNG)"/>
    <property type="match status" value="1"/>
</dbReference>
<evidence type="ECO:0000313" key="9">
    <source>
        <dbReference type="Proteomes" id="UP000054481"/>
    </source>
</evidence>
<dbReference type="GO" id="GO:0006351">
    <property type="term" value="P:DNA-templated transcription"/>
    <property type="evidence" value="ECO:0007669"/>
    <property type="project" value="InterPro"/>
</dbReference>
<dbReference type="InterPro" id="IPR001138">
    <property type="entry name" value="Zn2Cys6_DnaBD"/>
</dbReference>
<reference evidence="8 9" key="1">
    <citation type="journal article" date="2014" name="Genome Biol. Evol.">
        <title>Comparative genomics and transcriptomics analyses reveal divergent lifestyle features of nematode endoparasitic fungus Hirsutella minnesotensis.</title>
        <authorList>
            <person name="Lai Y."/>
            <person name="Liu K."/>
            <person name="Zhang X."/>
            <person name="Zhang X."/>
            <person name="Li K."/>
            <person name="Wang N."/>
            <person name="Shu C."/>
            <person name="Wu Y."/>
            <person name="Wang C."/>
            <person name="Bushley K.E."/>
            <person name="Xiang M."/>
            <person name="Liu X."/>
        </authorList>
    </citation>
    <scope>NUCLEOTIDE SEQUENCE [LARGE SCALE GENOMIC DNA]</scope>
    <source>
        <strain evidence="8 9">3608</strain>
    </source>
</reference>
<dbReference type="Gene3D" id="4.10.240.10">
    <property type="entry name" value="Zn(2)-C6 fungal-type DNA-binding domain"/>
    <property type="match status" value="1"/>
</dbReference>
<keyword evidence="5" id="KW-0539">Nucleus</keyword>
<dbReference type="InterPro" id="IPR007219">
    <property type="entry name" value="XnlR_reg_dom"/>
</dbReference>
<protein>
    <recommendedName>
        <fullName evidence="7">Zn(2)-C6 fungal-type domain-containing protein</fullName>
    </recommendedName>
</protein>
<keyword evidence="2" id="KW-0479">Metal-binding</keyword>
<accession>A0A0F7ZN65</accession>
<evidence type="ECO:0000259" key="7">
    <source>
        <dbReference type="PROSITE" id="PS50048"/>
    </source>
</evidence>
<dbReference type="PROSITE" id="PS00463">
    <property type="entry name" value="ZN2_CY6_FUNGAL_1"/>
    <property type="match status" value="1"/>
</dbReference>
<dbReference type="GO" id="GO:0000981">
    <property type="term" value="F:DNA-binding transcription factor activity, RNA polymerase II-specific"/>
    <property type="evidence" value="ECO:0007669"/>
    <property type="project" value="InterPro"/>
</dbReference>
<proteinExistence type="predicted"/>
<dbReference type="OrthoDB" id="5370478at2759"/>
<feature type="region of interest" description="Disordered" evidence="6">
    <location>
        <begin position="39"/>
        <end position="102"/>
    </location>
</feature>
<dbReference type="GO" id="GO:0005634">
    <property type="term" value="C:nucleus"/>
    <property type="evidence" value="ECO:0007669"/>
    <property type="project" value="UniProtKB-SubCell"/>
</dbReference>
<evidence type="ECO:0000256" key="6">
    <source>
        <dbReference type="SAM" id="MobiDB-lite"/>
    </source>
</evidence>
<organism evidence="8 9">
    <name type="scientific">Hirsutella minnesotensis 3608</name>
    <dbReference type="NCBI Taxonomy" id="1043627"/>
    <lineage>
        <taxon>Eukaryota</taxon>
        <taxon>Fungi</taxon>
        <taxon>Dikarya</taxon>
        <taxon>Ascomycota</taxon>
        <taxon>Pezizomycotina</taxon>
        <taxon>Sordariomycetes</taxon>
        <taxon>Hypocreomycetidae</taxon>
        <taxon>Hypocreales</taxon>
        <taxon>Ophiocordycipitaceae</taxon>
        <taxon>Hirsutella</taxon>
    </lineage>
</organism>
<keyword evidence="3" id="KW-0805">Transcription regulation</keyword>
<dbReference type="Proteomes" id="UP000054481">
    <property type="component" value="Unassembled WGS sequence"/>
</dbReference>
<evidence type="ECO:0000256" key="1">
    <source>
        <dbReference type="ARBA" id="ARBA00004123"/>
    </source>
</evidence>
<dbReference type="PANTHER" id="PTHR47338">
    <property type="entry name" value="ZN(II)2CYS6 TRANSCRIPTION FACTOR (EUROFUNG)-RELATED"/>
    <property type="match status" value="1"/>
</dbReference>
<sequence length="685" mass="75799">MRSSLSCDACRRSKIKCVNSGSPPCQRCEKSGIADCALSRPRPLASRPASNGGSIDGRSRKRSSSAAASPRKNDVLRQLDSPPVPRSVSAAATPRPAPVCKESVADVPGETPPFVAPMDIDAHLVGLPEGVVLKALNVFINSYPELAVLHLPTLVQDLRTTRSFEGRALLGAVLAVTKAQLAVLSASWAGTLLSREEYAGYAKNALAGFIFQPPKVQVVQALLIITLHEWGSRDFHKAWMYCGIAIRIMQAIHSSRVAPHRLDSATANHDGNDAVTLAIETRAYWSCFIMDCMVNSGTYNPPMLPMSEMQKLKVARPLGVVDFAFPPENVPPFISADQCPLAGEANGPLDFTRSFEILVGGFDIWTQVMTFIFNDGRRAPGMCAPPNCPWVAGSPWSESRNRLEMWRIGQHRKLHYPSNSVAIHMTLGFGETFVYLNLLYYTSTLMLHREYFPFLPTPDAGPCGPTDHPPLEAPAPPGWWEESARLLFSAAEQIARILHDASECGVHLMTPFAGFCAFSAAYVNLYVFRYPLMNLGRSPGAEHCLQLCLDYLHQFRHVWSIADGWIKTIHQASLLYERATKDAARYRGRSRRDFDTLHQSVHEFRVVDRSDDHTRELDGAEHALVPCSLETVQEVSENAHEMDSSRDDTNSLLNQLLTEVSNNVDEQGVWSQWWPQFPMAPPSAP</sequence>
<evidence type="ECO:0000256" key="3">
    <source>
        <dbReference type="ARBA" id="ARBA00023015"/>
    </source>
</evidence>
<keyword evidence="9" id="KW-1185">Reference proteome</keyword>
<dbReference type="GO" id="GO:0008270">
    <property type="term" value="F:zinc ion binding"/>
    <property type="evidence" value="ECO:0007669"/>
    <property type="project" value="InterPro"/>
</dbReference>
<evidence type="ECO:0000256" key="2">
    <source>
        <dbReference type="ARBA" id="ARBA00022723"/>
    </source>
</evidence>
<dbReference type="SMART" id="SM00906">
    <property type="entry name" value="Fungal_trans"/>
    <property type="match status" value="1"/>
</dbReference>
<dbReference type="Pfam" id="PF00172">
    <property type="entry name" value="Zn_clus"/>
    <property type="match status" value="1"/>
</dbReference>
<evidence type="ECO:0000256" key="4">
    <source>
        <dbReference type="ARBA" id="ARBA00023163"/>
    </source>
</evidence>
<dbReference type="AlphaFoldDB" id="A0A0F7ZN65"/>
<evidence type="ECO:0000313" key="8">
    <source>
        <dbReference type="EMBL" id="KJZ73210.1"/>
    </source>
</evidence>
<dbReference type="SUPFAM" id="SSF57701">
    <property type="entry name" value="Zn2/Cys6 DNA-binding domain"/>
    <property type="match status" value="1"/>
</dbReference>
<dbReference type="InterPro" id="IPR036864">
    <property type="entry name" value="Zn2-C6_fun-type_DNA-bd_sf"/>
</dbReference>
<dbReference type="CDD" id="cd00067">
    <property type="entry name" value="GAL4"/>
    <property type="match status" value="1"/>
</dbReference>
<feature type="domain" description="Zn(2)-C6 fungal-type" evidence="7">
    <location>
        <begin position="6"/>
        <end position="38"/>
    </location>
</feature>
<evidence type="ECO:0000256" key="5">
    <source>
        <dbReference type="ARBA" id="ARBA00023242"/>
    </source>
</evidence>
<dbReference type="InterPro" id="IPR050815">
    <property type="entry name" value="TF_fung"/>
</dbReference>
<dbReference type="SMART" id="SM00066">
    <property type="entry name" value="GAL4"/>
    <property type="match status" value="1"/>
</dbReference>
<dbReference type="Pfam" id="PF04082">
    <property type="entry name" value="Fungal_trans"/>
    <property type="match status" value="1"/>
</dbReference>